<keyword evidence="1" id="KW-0812">Transmembrane</keyword>
<evidence type="ECO:0000259" key="2">
    <source>
        <dbReference type="Pfam" id="PF01764"/>
    </source>
</evidence>
<feature type="domain" description="Fungal lipase-type" evidence="2">
    <location>
        <begin position="569"/>
        <end position="668"/>
    </location>
</feature>
<dbReference type="EMBL" id="BLLK01000022">
    <property type="protein sequence ID" value="GFH47080.1"/>
    <property type="molecule type" value="Genomic_DNA"/>
</dbReference>
<feature type="transmembrane region" description="Helical" evidence="1">
    <location>
        <begin position="274"/>
        <end position="297"/>
    </location>
</feature>
<dbReference type="InterPro" id="IPR029058">
    <property type="entry name" value="AB_hydrolase_fold"/>
</dbReference>
<evidence type="ECO:0000313" key="3">
    <source>
        <dbReference type="EMBL" id="GFH47080.1"/>
    </source>
</evidence>
<sequence length="707" mass="80250">MLGNNGSDLQQAIASEFVAENWNGQRFLKSMISNDYVYIIDWISFTVFVLAPFFTCTITLLIDTSSRWWFYTLASCQLGAFIYFLAFYIVFIFKDMAFALRLVKAEKELENPQSESSFSSLAYNLWLWSMRHQLSGIDNIKYTSLESHDIAQEKTYMDARDREFASSSINFFSRVTILLAEITPFYDLPQYPKRLYQVEEVYHNYVIRNRYTWGLDRFYCRNLHTPISMGFVDGKSSLTRPQTLSSTICFFLVISMKLFFVIAVLIWFRVNTVIVSSLTLLIIAVLSKDVLSGLRLLRQVKKLEMEEKFKRELSSRRNILGDEEGAEKSIYVVSGNFRITEPSEYFCIFVYVCRLLLFFFFPVDVHFVSGNTPVGVLFCILSISTFCMGYLSASTALAEIGSADGISAFSSDRRQNWRDNHVLKATSGISSGLARKVWGRIFLIFSLFFGALTSGAYILKRDDGNDIGLRYTTDFEYKGQGALQYSSCQMVNSAVETSSTTLLDYSFLSGITYEANEITNTTLNTWFRDANVINHDFLVNNFRKEYEKVHSKSSVRYKFFGFPDKGVGVVSIRGTLNLWDVAADVQLYAGVVISQIARGIIPIGHLFTPLFDLLVEIIAKLESNSLEKVSYYKQTTAFINHIKALNLYNEIFITGHSLGGGIATISGAQTKTFAIAISGPNAKLGRNTFNPTISKEDIDKYTFNVIP</sequence>
<dbReference type="AlphaFoldDB" id="A0AAD3CL50"/>
<evidence type="ECO:0000256" key="1">
    <source>
        <dbReference type="SAM" id="Phobius"/>
    </source>
</evidence>
<dbReference type="GO" id="GO:0006629">
    <property type="term" value="P:lipid metabolic process"/>
    <property type="evidence" value="ECO:0007669"/>
    <property type="project" value="InterPro"/>
</dbReference>
<dbReference type="SUPFAM" id="SSF53474">
    <property type="entry name" value="alpha/beta-Hydrolases"/>
    <property type="match status" value="1"/>
</dbReference>
<feature type="transmembrane region" description="Helical" evidence="1">
    <location>
        <begin position="68"/>
        <end position="93"/>
    </location>
</feature>
<keyword evidence="4" id="KW-1185">Reference proteome</keyword>
<evidence type="ECO:0000313" key="4">
    <source>
        <dbReference type="Proteomes" id="UP001054902"/>
    </source>
</evidence>
<organism evidence="3 4">
    <name type="scientific">Chaetoceros tenuissimus</name>
    <dbReference type="NCBI Taxonomy" id="426638"/>
    <lineage>
        <taxon>Eukaryota</taxon>
        <taxon>Sar</taxon>
        <taxon>Stramenopiles</taxon>
        <taxon>Ochrophyta</taxon>
        <taxon>Bacillariophyta</taxon>
        <taxon>Coscinodiscophyceae</taxon>
        <taxon>Chaetocerotophycidae</taxon>
        <taxon>Chaetocerotales</taxon>
        <taxon>Chaetocerotaceae</taxon>
        <taxon>Chaetoceros</taxon>
    </lineage>
</organism>
<feature type="transmembrane region" description="Helical" evidence="1">
    <location>
        <begin position="437"/>
        <end position="459"/>
    </location>
</feature>
<protein>
    <recommendedName>
        <fullName evidence="2">Fungal lipase-type domain-containing protein</fullName>
    </recommendedName>
</protein>
<name>A0AAD3CL50_9STRA</name>
<dbReference type="InterPro" id="IPR002921">
    <property type="entry name" value="Fungal_lipase-type"/>
</dbReference>
<keyword evidence="1" id="KW-1133">Transmembrane helix</keyword>
<feature type="transmembrane region" description="Helical" evidence="1">
    <location>
        <begin position="248"/>
        <end position="268"/>
    </location>
</feature>
<dbReference type="Proteomes" id="UP001054902">
    <property type="component" value="Unassembled WGS sequence"/>
</dbReference>
<keyword evidence="1" id="KW-0472">Membrane</keyword>
<gene>
    <name evidence="3" type="ORF">CTEN210_03555</name>
</gene>
<accession>A0AAD3CL50</accession>
<proteinExistence type="predicted"/>
<feature type="transmembrane region" description="Helical" evidence="1">
    <location>
        <begin position="345"/>
        <end position="363"/>
    </location>
</feature>
<comment type="caution">
    <text evidence="3">The sequence shown here is derived from an EMBL/GenBank/DDBJ whole genome shotgun (WGS) entry which is preliminary data.</text>
</comment>
<dbReference type="Gene3D" id="3.40.50.1820">
    <property type="entry name" value="alpha/beta hydrolase"/>
    <property type="match status" value="1"/>
</dbReference>
<dbReference type="Pfam" id="PF01764">
    <property type="entry name" value="Lipase_3"/>
    <property type="match status" value="1"/>
</dbReference>
<feature type="transmembrane region" description="Helical" evidence="1">
    <location>
        <begin position="36"/>
        <end position="62"/>
    </location>
</feature>
<reference evidence="3 4" key="1">
    <citation type="journal article" date="2021" name="Sci. Rep.">
        <title>The genome of the diatom Chaetoceros tenuissimus carries an ancient integrated fragment of an extant virus.</title>
        <authorList>
            <person name="Hongo Y."/>
            <person name="Kimura K."/>
            <person name="Takaki Y."/>
            <person name="Yoshida Y."/>
            <person name="Baba S."/>
            <person name="Kobayashi G."/>
            <person name="Nagasaki K."/>
            <person name="Hano T."/>
            <person name="Tomaru Y."/>
        </authorList>
    </citation>
    <scope>NUCLEOTIDE SEQUENCE [LARGE SCALE GENOMIC DNA]</scope>
    <source>
        <strain evidence="3 4">NIES-3715</strain>
    </source>
</reference>
<feature type="transmembrane region" description="Helical" evidence="1">
    <location>
        <begin position="375"/>
        <end position="393"/>
    </location>
</feature>